<accession>A0A1D8N6S1</accession>
<keyword evidence="2" id="KW-0812">Transmembrane</keyword>
<dbReference type="VEuPathDB" id="FungiDB:YALI1_B08868g"/>
<evidence type="ECO:0000313" key="4">
    <source>
        <dbReference type="Proteomes" id="UP000182444"/>
    </source>
</evidence>
<evidence type="ECO:0000256" key="1">
    <source>
        <dbReference type="SAM" id="MobiDB-lite"/>
    </source>
</evidence>
<evidence type="ECO:0000256" key="2">
    <source>
        <dbReference type="SAM" id="Phobius"/>
    </source>
</evidence>
<evidence type="ECO:0000313" key="3">
    <source>
        <dbReference type="EMBL" id="AOW01326.1"/>
    </source>
</evidence>
<feature type="region of interest" description="Disordered" evidence="1">
    <location>
        <begin position="109"/>
        <end position="140"/>
    </location>
</feature>
<dbReference type="EMBL" id="CP017554">
    <property type="protein sequence ID" value="AOW01326.1"/>
    <property type="molecule type" value="Genomic_DNA"/>
</dbReference>
<feature type="transmembrane region" description="Helical" evidence="2">
    <location>
        <begin position="12"/>
        <end position="28"/>
    </location>
</feature>
<dbReference type="RefSeq" id="XP_068138110.1">
    <property type="nucleotide sequence ID" value="XM_068282009.1"/>
</dbReference>
<dbReference type="Proteomes" id="UP000182444">
    <property type="component" value="Chromosome 1B"/>
</dbReference>
<sequence>MSFMGVQRPIWYHVIVSILTTILTLGLCDHRRNDSFGSGWSQVRGLFSGFRSDLIPEFGLNWSTEPGDTTLWPCCQAITVQVWSLSNNRLFNPLAPHIYSRHSGIDSMTSAIDSQKGQSPAVSPENDAAQETALPATNNK</sequence>
<dbReference type="GeneID" id="94582667"/>
<gene>
    <name evidence="3" type="ORF">YALI1_B08868g</name>
</gene>
<dbReference type="AlphaFoldDB" id="A0A1D8N6S1"/>
<protein>
    <submittedName>
        <fullName evidence="3">Uncharacterized protein</fullName>
    </submittedName>
</protein>
<keyword evidence="2" id="KW-1133">Transmembrane helix</keyword>
<feature type="compositionally biased region" description="Polar residues" evidence="1">
    <location>
        <begin position="109"/>
        <end position="121"/>
    </location>
</feature>
<keyword evidence="2" id="KW-0472">Membrane</keyword>
<reference evidence="3 4" key="1">
    <citation type="journal article" date="2016" name="PLoS ONE">
        <title>Sequence Assembly of Yarrowia lipolytica Strain W29/CLIB89 Shows Transposable Element Diversity.</title>
        <authorList>
            <person name="Magnan C."/>
            <person name="Yu J."/>
            <person name="Chang I."/>
            <person name="Jahn E."/>
            <person name="Kanomata Y."/>
            <person name="Wu J."/>
            <person name="Zeller M."/>
            <person name="Oakes M."/>
            <person name="Baldi P."/>
            <person name="Sandmeyer S."/>
        </authorList>
    </citation>
    <scope>NUCLEOTIDE SEQUENCE [LARGE SCALE GENOMIC DNA]</scope>
    <source>
        <strain evidence="4">CLIB89(W29)</strain>
    </source>
</reference>
<organism evidence="3 4">
    <name type="scientific">Yarrowia lipolytica</name>
    <name type="common">Candida lipolytica</name>
    <dbReference type="NCBI Taxonomy" id="4952"/>
    <lineage>
        <taxon>Eukaryota</taxon>
        <taxon>Fungi</taxon>
        <taxon>Dikarya</taxon>
        <taxon>Ascomycota</taxon>
        <taxon>Saccharomycotina</taxon>
        <taxon>Dipodascomycetes</taxon>
        <taxon>Dipodascales</taxon>
        <taxon>Dipodascales incertae sedis</taxon>
        <taxon>Yarrowia</taxon>
    </lineage>
</organism>
<proteinExistence type="predicted"/>
<name>A0A1D8N6S1_YARLL</name>